<organism evidence="1 2">
    <name type="scientific">Auriscalpium vulgare</name>
    <dbReference type="NCBI Taxonomy" id="40419"/>
    <lineage>
        <taxon>Eukaryota</taxon>
        <taxon>Fungi</taxon>
        <taxon>Dikarya</taxon>
        <taxon>Basidiomycota</taxon>
        <taxon>Agaricomycotina</taxon>
        <taxon>Agaricomycetes</taxon>
        <taxon>Russulales</taxon>
        <taxon>Auriscalpiaceae</taxon>
        <taxon>Auriscalpium</taxon>
    </lineage>
</organism>
<comment type="caution">
    <text evidence="1">The sequence shown here is derived from an EMBL/GenBank/DDBJ whole genome shotgun (WGS) entry which is preliminary data.</text>
</comment>
<sequence>MDSFPPKRIVTESERAMSNVSFTTSASDLISPDLSARLQNVGSRVRRSVSQGYATDRFTSALTSSRTMTRTISTPLSSLDEAPLFQSSNDTLHAVYSQMPPSSSREGKRRRAHATMDEEVDGEYADVDKREDDEHFDGATPSTALADGPIAPLRPMKPLRRTPRTFGQTQSLPAAVFGASPAGANPPNEVTAFQKFGNMEEEDWSAANFPSVSPAGTLLKPS</sequence>
<evidence type="ECO:0000313" key="2">
    <source>
        <dbReference type="Proteomes" id="UP000814033"/>
    </source>
</evidence>
<reference evidence="1" key="2">
    <citation type="journal article" date="2022" name="New Phytol.">
        <title>Evolutionary transition to the ectomycorrhizal habit in the genomes of a hyperdiverse lineage of mushroom-forming fungi.</title>
        <authorList>
            <person name="Looney B."/>
            <person name="Miyauchi S."/>
            <person name="Morin E."/>
            <person name="Drula E."/>
            <person name="Courty P.E."/>
            <person name="Kohler A."/>
            <person name="Kuo A."/>
            <person name="LaButti K."/>
            <person name="Pangilinan J."/>
            <person name="Lipzen A."/>
            <person name="Riley R."/>
            <person name="Andreopoulos W."/>
            <person name="He G."/>
            <person name="Johnson J."/>
            <person name="Nolan M."/>
            <person name="Tritt A."/>
            <person name="Barry K.W."/>
            <person name="Grigoriev I.V."/>
            <person name="Nagy L.G."/>
            <person name="Hibbett D."/>
            <person name="Henrissat B."/>
            <person name="Matheny P.B."/>
            <person name="Labbe J."/>
            <person name="Martin F.M."/>
        </authorList>
    </citation>
    <scope>NUCLEOTIDE SEQUENCE</scope>
    <source>
        <strain evidence="1">FP105234-sp</strain>
    </source>
</reference>
<evidence type="ECO:0000313" key="1">
    <source>
        <dbReference type="EMBL" id="KAI0053630.1"/>
    </source>
</evidence>
<protein>
    <submittedName>
        <fullName evidence="1">Uncharacterized protein</fullName>
    </submittedName>
</protein>
<keyword evidence="2" id="KW-1185">Reference proteome</keyword>
<name>A0ACB8SB24_9AGAM</name>
<accession>A0ACB8SB24</accession>
<proteinExistence type="predicted"/>
<reference evidence="1" key="1">
    <citation type="submission" date="2021-02" db="EMBL/GenBank/DDBJ databases">
        <authorList>
            <consortium name="DOE Joint Genome Institute"/>
            <person name="Ahrendt S."/>
            <person name="Looney B.P."/>
            <person name="Miyauchi S."/>
            <person name="Morin E."/>
            <person name="Drula E."/>
            <person name="Courty P.E."/>
            <person name="Chicoki N."/>
            <person name="Fauchery L."/>
            <person name="Kohler A."/>
            <person name="Kuo A."/>
            <person name="Labutti K."/>
            <person name="Pangilinan J."/>
            <person name="Lipzen A."/>
            <person name="Riley R."/>
            <person name="Andreopoulos W."/>
            <person name="He G."/>
            <person name="Johnson J."/>
            <person name="Barry K.W."/>
            <person name="Grigoriev I.V."/>
            <person name="Nagy L."/>
            <person name="Hibbett D."/>
            <person name="Henrissat B."/>
            <person name="Matheny P.B."/>
            <person name="Labbe J."/>
            <person name="Martin F."/>
        </authorList>
    </citation>
    <scope>NUCLEOTIDE SEQUENCE</scope>
    <source>
        <strain evidence="1">FP105234-sp</strain>
    </source>
</reference>
<dbReference type="Proteomes" id="UP000814033">
    <property type="component" value="Unassembled WGS sequence"/>
</dbReference>
<dbReference type="EMBL" id="MU275839">
    <property type="protein sequence ID" value="KAI0053630.1"/>
    <property type="molecule type" value="Genomic_DNA"/>
</dbReference>
<gene>
    <name evidence="1" type="ORF">FA95DRAFT_1674160</name>
</gene>